<dbReference type="PANTHER" id="PTHR15048:SF0">
    <property type="entry name" value="STARCH-BINDING DOMAIN-CONTAINING PROTEIN 1"/>
    <property type="match status" value="1"/>
</dbReference>
<feature type="compositionally biased region" description="Basic and acidic residues" evidence="1">
    <location>
        <begin position="420"/>
        <end position="436"/>
    </location>
</feature>
<sequence>MESLTSSCSKPVLDGLASSSSSLRLVSAFHFSDRLEFSFSNGKVGNFRFLRIVQNKGISPVHAVPYEPQVDLETEEPRAQETEETKFVRIKFQLQKDCMFGEQFLIVGDHPMIGAWDPSNALPMTWSEGHQWFVETDVPAEKSIQYKFILKSVSGDIIWQPGPDRIVRTWETDNRITVCEDWENAELQKIVEEEQLDYSNGKPMIDSEISNFSENLDLPEEEMVSDVTDALDFEDSKTHLEEKPLAQPDVQQIVGDISSSSSMEKPMPMVAENIDSSDDVPRSKPLTRGVNNMEEKPLAQPDVQQIVGDISSSSSSSMEKPMPMVAENIDSSDDVPKNKPRTRGVNNMALRSEVTVHDLEQMSKVSEVNDQGKEVVKGNLFEFEGSPVLVPGLTPPETEETTNDKVEERITMDNSVEAADETKDQNMPEVQFKEEKEESDDGVQVNEEEKRELQYGKPQEKAETLSDEPELVDNEFQEKFHSTAEIVKVSDVHKAHENVLENDIQWGRGILRKILSKIGFL</sequence>
<evidence type="ECO:0000259" key="2">
    <source>
        <dbReference type="PROSITE" id="PS51166"/>
    </source>
</evidence>
<proteinExistence type="predicted"/>
<dbReference type="SUPFAM" id="SSF49452">
    <property type="entry name" value="Starch-binding domain-like"/>
    <property type="match status" value="1"/>
</dbReference>
<evidence type="ECO:0000256" key="1">
    <source>
        <dbReference type="SAM" id="MobiDB-lite"/>
    </source>
</evidence>
<dbReference type="GO" id="GO:0016020">
    <property type="term" value="C:membrane"/>
    <property type="evidence" value="ECO:0007669"/>
    <property type="project" value="TreeGrafter"/>
</dbReference>
<reference evidence="3" key="1">
    <citation type="submission" date="2023-10" db="EMBL/GenBank/DDBJ databases">
        <title>Chromosome-level genome of the transformable northern wattle, Acacia crassicarpa.</title>
        <authorList>
            <person name="Massaro I."/>
            <person name="Sinha N.R."/>
            <person name="Poethig S."/>
            <person name="Leichty A.R."/>
        </authorList>
    </citation>
    <scope>NUCLEOTIDE SEQUENCE</scope>
    <source>
        <strain evidence="3">Acra3RX</strain>
        <tissue evidence="3">Leaf</tissue>
    </source>
</reference>
<protein>
    <recommendedName>
        <fullName evidence="2">CBM20 domain-containing protein</fullName>
    </recommendedName>
</protein>
<feature type="compositionally biased region" description="Basic and acidic residues" evidence="1">
    <location>
        <begin position="402"/>
        <end position="411"/>
    </location>
</feature>
<dbReference type="Gene3D" id="2.60.40.10">
    <property type="entry name" value="Immunoglobulins"/>
    <property type="match status" value="1"/>
</dbReference>
<gene>
    <name evidence="3" type="ORF">QN277_010564</name>
</gene>
<feature type="region of interest" description="Disordered" evidence="1">
    <location>
        <begin position="387"/>
        <end position="470"/>
    </location>
</feature>
<dbReference type="InterPro" id="IPR002044">
    <property type="entry name" value="CBM20"/>
</dbReference>
<dbReference type="FunFam" id="2.60.40.10:FF:000552">
    <property type="entry name" value="Related to glucoamylase"/>
    <property type="match status" value="1"/>
</dbReference>
<dbReference type="GO" id="GO:2001070">
    <property type="term" value="F:starch binding"/>
    <property type="evidence" value="ECO:0007669"/>
    <property type="project" value="InterPro"/>
</dbReference>
<dbReference type="CDD" id="cd05467">
    <property type="entry name" value="CBM20"/>
    <property type="match status" value="1"/>
</dbReference>
<dbReference type="AlphaFoldDB" id="A0AAE1JKQ8"/>
<dbReference type="PANTHER" id="PTHR15048">
    <property type="entry name" value="STARCH-BINDING DOMAIN-CONTAINING PROTEIN 1"/>
    <property type="match status" value="1"/>
</dbReference>
<dbReference type="EMBL" id="JAWXYG010000016">
    <property type="protein sequence ID" value="KAK4253235.1"/>
    <property type="molecule type" value="Genomic_DNA"/>
</dbReference>
<feature type="region of interest" description="Disordered" evidence="1">
    <location>
        <begin position="327"/>
        <end position="354"/>
    </location>
</feature>
<dbReference type="Proteomes" id="UP001293593">
    <property type="component" value="Unassembled WGS sequence"/>
</dbReference>
<feature type="compositionally biased region" description="Basic and acidic residues" evidence="1">
    <location>
        <begin position="447"/>
        <end position="464"/>
    </location>
</feature>
<evidence type="ECO:0000313" key="4">
    <source>
        <dbReference type="Proteomes" id="UP001293593"/>
    </source>
</evidence>
<evidence type="ECO:0000313" key="3">
    <source>
        <dbReference type="EMBL" id="KAK4253235.1"/>
    </source>
</evidence>
<accession>A0AAE1JKQ8</accession>
<organism evidence="3 4">
    <name type="scientific">Acacia crassicarpa</name>
    <name type="common">northern wattle</name>
    <dbReference type="NCBI Taxonomy" id="499986"/>
    <lineage>
        <taxon>Eukaryota</taxon>
        <taxon>Viridiplantae</taxon>
        <taxon>Streptophyta</taxon>
        <taxon>Embryophyta</taxon>
        <taxon>Tracheophyta</taxon>
        <taxon>Spermatophyta</taxon>
        <taxon>Magnoliopsida</taxon>
        <taxon>eudicotyledons</taxon>
        <taxon>Gunneridae</taxon>
        <taxon>Pentapetalae</taxon>
        <taxon>rosids</taxon>
        <taxon>fabids</taxon>
        <taxon>Fabales</taxon>
        <taxon>Fabaceae</taxon>
        <taxon>Caesalpinioideae</taxon>
        <taxon>mimosoid clade</taxon>
        <taxon>Acacieae</taxon>
        <taxon>Acacia</taxon>
    </lineage>
</organism>
<name>A0AAE1JKQ8_9FABA</name>
<keyword evidence="4" id="KW-1185">Reference proteome</keyword>
<dbReference type="PROSITE" id="PS51166">
    <property type="entry name" value="CBM20"/>
    <property type="match status" value="1"/>
</dbReference>
<comment type="caution">
    <text evidence="3">The sequence shown here is derived from an EMBL/GenBank/DDBJ whole genome shotgun (WGS) entry which is preliminary data.</text>
</comment>
<dbReference type="SMART" id="SM01065">
    <property type="entry name" value="CBM_2"/>
    <property type="match status" value="1"/>
</dbReference>
<dbReference type="InterPro" id="IPR013784">
    <property type="entry name" value="Carb-bd-like_fold"/>
</dbReference>
<dbReference type="InterPro" id="IPR013783">
    <property type="entry name" value="Ig-like_fold"/>
</dbReference>
<feature type="domain" description="CBM20" evidence="2">
    <location>
        <begin position="82"/>
        <end position="184"/>
    </location>
</feature>
<dbReference type="Pfam" id="PF00686">
    <property type="entry name" value="CBM_20"/>
    <property type="match status" value="1"/>
</dbReference>